<evidence type="ECO:0000256" key="1">
    <source>
        <dbReference type="ARBA" id="ARBA00004434"/>
    </source>
</evidence>
<dbReference type="InterPro" id="IPR013288">
    <property type="entry name" value="Cyt_c_oxidase_su4"/>
</dbReference>
<reference evidence="12" key="1">
    <citation type="submission" date="2020-04" db="EMBL/GenBank/DDBJ databases">
        <authorList>
            <person name="Neveu A P."/>
        </authorList>
    </citation>
    <scope>NUCLEOTIDE SEQUENCE</scope>
    <source>
        <tissue evidence="12">Whole embryo</tissue>
    </source>
</reference>
<dbReference type="Pfam" id="PF02936">
    <property type="entry name" value="COX4"/>
    <property type="match status" value="1"/>
</dbReference>
<dbReference type="UniPathway" id="UPA00705"/>
<comment type="pathway">
    <text evidence="2 11">Energy metabolism; oxidative phosphorylation.</text>
</comment>
<proteinExistence type="evidence at transcript level"/>
<keyword evidence="10 11" id="KW-0472">Membrane</keyword>
<dbReference type="SUPFAM" id="SSF81406">
    <property type="entry name" value="Mitochondrial cytochrome c oxidase subunit IV"/>
    <property type="match status" value="1"/>
</dbReference>
<keyword evidence="8" id="KW-0560">Oxidoreductase</keyword>
<comment type="subcellular location">
    <subcellularLocation>
        <location evidence="1 11">Mitochondrion inner membrane</location>
        <topology evidence="1 11">Single-pass membrane protein</topology>
    </subcellularLocation>
</comment>
<dbReference type="PRINTS" id="PR01873">
    <property type="entry name" value="CYTCOXIDASE4"/>
</dbReference>
<dbReference type="GO" id="GO:0016491">
    <property type="term" value="F:oxidoreductase activity"/>
    <property type="evidence" value="ECO:0007669"/>
    <property type="project" value="UniProtKB-KW"/>
</dbReference>
<dbReference type="InterPro" id="IPR036639">
    <property type="entry name" value="Cyt_c_oxidase_su4_sf"/>
</dbReference>
<keyword evidence="4 11" id="KW-0812">Transmembrane</keyword>
<dbReference type="PANTHER" id="PTHR10707">
    <property type="entry name" value="CYTOCHROME C OXIDASE SUBUNIT IV"/>
    <property type="match status" value="1"/>
</dbReference>
<dbReference type="GO" id="GO:0045277">
    <property type="term" value="C:respiratory chain complex IV"/>
    <property type="evidence" value="ECO:0007669"/>
    <property type="project" value="InterPro"/>
</dbReference>
<protein>
    <recommendedName>
        <fullName evidence="11">Cytochrome c oxidase subunit 4</fullName>
    </recommendedName>
</protein>
<evidence type="ECO:0000256" key="3">
    <source>
        <dbReference type="ARBA" id="ARBA00008135"/>
    </source>
</evidence>
<dbReference type="GO" id="GO:0006123">
    <property type="term" value="P:mitochondrial electron transport, cytochrome c to oxygen"/>
    <property type="evidence" value="ECO:0007669"/>
    <property type="project" value="InterPro"/>
</dbReference>
<accession>A0A6F9D9A5</accession>
<dbReference type="PANTHER" id="PTHR10707:SF10">
    <property type="entry name" value="CYTOCHROME C OXIDASE SUBUNIT 4"/>
    <property type="match status" value="1"/>
</dbReference>
<evidence type="ECO:0000256" key="7">
    <source>
        <dbReference type="ARBA" id="ARBA00022989"/>
    </source>
</evidence>
<sequence>MASNILRTIVNKGVGRQLRILNVARMSSTADVVDHGLKINEDFYESVYSPLPDRPRSLPVAEDLKALKEKELGDWSNLTVDEQMDLYNMHFSMTMGDMVRGNDTWKSSMGLVFLISSLGFAFIILCKKFILPPPPITYSDEWVHASIKKQLRMHSGPITGIASKWDYENNCWKK</sequence>
<comment type="subunit">
    <text evidence="11">Component of the cytochrome c oxidase (complex IV, CIV), a multisubunit enzyme composed of 14 subunits.</text>
</comment>
<keyword evidence="7 11" id="KW-1133">Transmembrane helix</keyword>
<evidence type="ECO:0000256" key="9">
    <source>
        <dbReference type="ARBA" id="ARBA00023128"/>
    </source>
</evidence>
<keyword evidence="6" id="KW-0809">Transit peptide</keyword>
<evidence type="ECO:0000256" key="4">
    <source>
        <dbReference type="ARBA" id="ARBA00022692"/>
    </source>
</evidence>
<comment type="similarity">
    <text evidence="3 11">Belongs to the cytochrome c oxidase IV family.</text>
</comment>
<dbReference type="FunFam" id="1.10.442.10:FF:000001">
    <property type="entry name" value="Cytochrome c oxidase subunit 4 isoform 1"/>
    <property type="match status" value="1"/>
</dbReference>
<gene>
    <name evidence="12" type="primary">Cox4i1-002</name>
</gene>
<organism evidence="12">
    <name type="scientific">Phallusia mammillata</name>
    <dbReference type="NCBI Taxonomy" id="59560"/>
    <lineage>
        <taxon>Eukaryota</taxon>
        <taxon>Metazoa</taxon>
        <taxon>Chordata</taxon>
        <taxon>Tunicata</taxon>
        <taxon>Ascidiacea</taxon>
        <taxon>Phlebobranchia</taxon>
        <taxon>Ascidiidae</taxon>
        <taxon>Phallusia</taxon>
    </lineage>
</organism>
<evidence type="ECO:0000256" key="8">
    <source>
        <dbReference type="ARBA" id="ARBA00023002"/>
    </source>
</evidence>
<dbReference type="InterPro" id="IPR004203">
    <property type="entry name" value="Cyt_c_oxidase_su4_fam"/>
</dbReference>
<name>A0A6F9D9A5_9ASCI</name>
<evidence type="ECO:0000256" key="11">
    <source>
        <dbReference type="RuleBase" id="RU367145"/>
    </source>
</evidence>
<dbReference type="AlphaFoldDB" id="A0A6F9D9A5"/>
<keyword evidence="9 11" id="KW-0496">Mitochondrion</keyword>
<dbReference type="GO" id="GO:0005743">
    <property type="term" value="C:mitochondrial inner membrane"/>
    <property type="evidence" value="ECO:0007669"/>
    <property type="project" value="UniProtKB-SubCell"/>
</dbReference>
<keyword evidence="5 11" id="KW-0999">Mitochondrion inner membrane</keyword>
<evidence type="ECO:0000256" key="6">
    <source>
        <dbReference type="ARBA" id="ARBA00022946"/>
    </source>
</evidence>
<dbReference type="EMBL" id="LR784135">
    <property type="protein sequence ID" value="CAB3233208.1"/>
    <property type="molecule type" value="mRNA"/>
</dbReference>
<evidence type="ECO:0000313" key="12">
    <source>
        <dbReference type="EMBL" id="CAB3233208.1"/>
    </source>
</evidence>
<evidence type="ECO:0000256" key="2">
    <source>
        <dbReference type="ARBA" id="ARBA00004673"/>
    </source>
</evidence>
<dbReference type="CDD" id="cd00922">
    <property type="entry name" value="Cyt_c_Oxidase_IV"/>
    <property type="match status" value="1"/>
</dbReference>
<feature type="transmembrane region" description="Helical" evidence="11">
    <location>
        <begin position="108"/>
        <end position="126"/>
    </location>
</feature>
<dbReference type="Gene3D" id="1.10.442.10">
    <property type="entry name" value="Cytochrome c oxidase subunit IV"/>
    <property type="match status" value="1"/>
</dbReference>
<evidence type="ECO:0000256" key="10">
    <source>
        <dbReference type="ARBA" id="ARBA00023136"/>
    </source>
</evidence>
<evidence type="ECO:0000256" key="5">
    <source>
        <dbReference type="ARBA" id="ARBA00022792"/>
    </source>
</evidence>
<comment type="function">
    <text evidence="11">Component of the cytochrome c oxidase, the last enzyme in the mitochondrial electron transport chain which drives oxidative phosphorylation.</text>
</comment>